<dbReference type="AlphaFoldDB" id="S6BHD7"/>
<gene>
    <name evidence="2" type="primary">BBOV_IV000150</name>
</gene>
<sequence length="122" mass="13768">MVPPEKFNVDEICDAYSNEPPAQPCKDHWKILMDASNISPKRAAPDTTPEDQLPTRIFMGTGSYSHGTELISPFERVVIRWDPAKTKLLQNNDADPIEQKNVKQIVLENAPYTNSVNPEQFS</sequence>
<evidence type="ECO:0000313" key="2">
    <source>
        <dbReference type="EMBL" id="BAN65644.1"/>
    </source>
</evidence>
<feature type="region of interest" description="Disordered" evidence="1">
    <location>
        <begin position="37"/>
        <end position="59"/>
    </location>
</feature>
<organism evidence="2">
    <name type="scientific">Babesia bovis</name>
    <dbReference type="NCBI Taxonomy" id="5865"/>
    <lineage>
        <taxon>Eukaryota</taxon>
        <taxon>Sar</taxon>
        <taxon>Alveolata</taxon>
        <taxon>Apicomplexa</taxon>
        <taxon>Aconoidasida</taxon>
        <taxon>Piroplasmida</taxon>
        <taxon>Babesiidae</taxon>
        <taxon>Babesia</taxon>
    </lineage>
</organism>
<dbReference type="VEuPathDB" id="PiroplasmaDB:BBOV_IV000150"/>
<reference evidence="2" key="1">
    <citation type="journal article" date="2014" name="BMC Genomics">
        <title>The Babesia bovis gene and promoter model: an update from full-length EST analysis.</title>
        <authorList>
            <person name="Yamagishi J."/>
            <person name="Wakaguri H."/>
            <person name="Yokoyama N."/>
            <person name="Yamashita R."/>
            <person name="Suzuki Y."/>
            <person name="Xuan X."/>
            <person name="Igarashi I."/>
        </authorList>
    </citation>
    <scope>NUCLEOTIDE SEQUENCE</scope>
    <source>
        <strain evidence="2">Texas</strain>
    </source>
</reference>
<accession>S6BHD7</accession>
<dbReference type="EMBL" id="AK441850">
    <property type="protein sequence ID" value="BAN65644.1"/>
    <property type="molecule type" value="mRNA"/>
</dbReference>
<proteinExistence type="evidence at transcript level"/>
<name>S6BHD7_BABBO</name>
<evidence type="ECO:0000256" key="1">
    <source>
        <dbReference type="SAM" id="MobiDB-lite"/>
    </source>
</evidence>
<protein>
    <submittedName>
        <fullName evidence="2">Uncharacterized protein</fullName>
    </submittedName>
</protein>